<proteinExistence type="predicted"/>
<reference evidence="1" key="1">
    <citation type="submission" date="2018-02" db="EMBL/GenBank/DDBJ databases">
        <title>Rhizophora mucronata_Transcriptome.</title>
        <authorList>
            <person name="Meera S.P."/>
            <person name="Sreeshan A."/>
            <person name="Augustine A."/>
        </authorList>
    </citation>
    <scope>NUCLEOTIDE SEQUENCE</scope>
    <source>
        <tissue evidence="1">Leaf</tissue>
    </source>
</reference>
<evidence type="ECO:0000313" key="1">
    <source>
        <dbReference type="EMBL" id="MBX56384.1"/>
    </source>
</evidence>
<dbReference type="EMBL" id="GGEC01075900">
    <property type="protein sequence ID" value="MBX56384.1"/>
    <property type="molecule type" value="Transcribed_RNA"/>
</dbReference>
<organism evidence="1">
    <name type="scientific">Rhizophora mucronata</name>
    <name type="common">Asiatic mangrove</name>
    <dbReference type="NCBI Taxonomy" id="61149"/>
    <lineage>
        <taxon>Eukaryota</taxon>
        <taxon>Viridiplantae</taxon>
        <taxon>Streptophyta</taxon>
        <taxon>Embryophyta</taxon>
        <taxon>Tracheophyta</taxon>
        <taxon>Spermatophyta</taxon>
        <taxon>Magnoliopsida</taxon>
        <taxon>eudicotyledons</taxon>
        <taxon>Gunneridae</taxon>
        <taxon>Pentapetalae</taxon>
        <taxon>rosids</taxon>
        <taxon>fabids</taxon>
        <taxon>Malpighiales</taxon>
        <taxon>Rhizophoraceae</taxon>
        <taxon>Rhizophora</taxon>
    </lineage>
</organism>
<accession>A0A2P2PNV5</accession>
<name>A0A2P2PNV5_RHIMU</name>
<sequence length="57" mass="6361">MIHARLAIRHARMSKAVGSAHRVFFSGIDSVSPGSPKNGRQRPVVGFKVLRSYHDKF</sequence>
<protein>
    <submittedName>
        <fullName evidence="1">Uncharacterized protein</fullName>
    </submittedName>
</protein>
<dbReference type="AlphaFoldDB" id="A0A2P2PNV5"/>